<dbReference type="STRING" id="1314782.A0A165QZN2"/>
<evidence type="ECO:0000313" key="3">
    <source>
        <dbReference type="Proteomes" id="UP000076761"/>
    </source>
</evidence>
<name>A0A165QZN2_9AGAM</name>
<proteinExistence type="predicted"/>
<sequence>MHLFALNIPELLLALWRGTFKCDSDDDKKTWDWAVLKNRVWTQHGQAVADATPYIPGSFDRPPRNPAEKINSSYKAWEFLMYLVVLGPAVFYGVLPDKYWQHYCKLAYAIQVLCQHVVTKSQLESAYKAILEFTIEFEQLYYQRKLSRLHMVRPCLHTLLHTIREVLRKGPLPCSSQWTMERLIGSLGGEVRQPSNPFANLSRRGLARCQNNALQSMAPYLSRQGNKVPHGAAPFGGGYALLRA</sequence>
<reference evidence="2 3" key="1">
    <citation type="journal article" date="2016" name="Mol. Biol. Evol.">
        <title>Comparative Genomics of Early-Diverging Mushroom-Forming Fungi Provides Insights into the Origins of Lignocellulose Decay Capabilities.</title>
        <authorList>
            <person name="Nagy L.G."/>
            <person name="Riley R."/>
            <person name="Tritt A."/>
            <person name="Adam C."/>
            <person name="Daum C."/>
            <person name="Floudas D."/>
            <person name="Sun H."/>
            <person name="Yadav J.S."/>
            <person name="Pangilinan J."/>
            <person name="Larsson K.H."/>
            <person name="Matsuura K."/>
            <person name="Barry K."/>
            <person name="Labutti K."/>
            <person name="Kuo R."/>
            <person name="Ohm R.A."/>
            <person name="Bhattacharya S.S."/>
            <person name="Shirouzu T."/>
            <person name="Yoshinaga Y."/>
            <person name="Martin F.M."/>
            <person name="Grigoriev I.V."/>
            <person name="Hibbett D.S."/>
        </authorList>
    </citation>
    <scope>NUCLEOTIDE SEQUENCE [LARGE SCALE GENOMIC DNA]</scope>
    <source>
        <strain evidence="2 3">HHB14362 ss-1</strain>
    </source>
</reference>
<feature type="signal peptide" evidence="1">
    <location>
        <begin position="1"/>
        <end position="24"/>
    </location>
</feature>
<dbReference type="AlphaFoldDB" id="A0A165QZN2"/>
<dbReference type="Proteomes" id="UP000076761">
    <property type="component" value="Unassembled WGS sequence"/>
</dbReference>
<protein>
    <submittedName>
        <fullName evidence="2">Uncharacterized protein</fullName>
    </submittedName>
</protein>
<keyword evidence="3" id="KW-1185">Reference proteome</keyword>
<keyword evidence="1" id="KW-0732">Signal</keyword>
<feature type="chain" id="PRO_5007865608" evidence="1">
    <location>
        <begin position="25"/>
        <end position="244"/>
    </location>
</feature>
<dbReference type="PANTHER" id="PTHR46579">
    <property type="entry name" value="F5/8 TYPE C DOMAIN-CONTAINING PROTEIN-RELATED"/>
    <property type="match status" value="1"/>
</dbReference>
<evidence type="ECO:0000256" key="1">
    <source>
        <dbReference type="SAM" id="SignalP"/>
    </source>
</evidence>
<evidence type="ECO:0000313" key="2">
    <source>
        <dbReference type="EMBL" id="KZT23108.1"/>
    </source>
</evidence>
<dbReference type="OrthoDB" id="2669721at2759"/>
<feature type="non-terminal residue" evidence="2">
    <location>
        <position position="244"/>
    </location>
</feature>
<dbReference type="InParanoid" id="A0A165QZN2"/>
<dbReference type="PANTHER" id="PTHR46579:SF1">
    <property type="entry name" value="F5_8 TYPE C DOMAIN-CONTAINING PROTEIN"/>
    <property type="match status" value="1"/>
</dbReference>
<dbReference type="EMBL" id="KV425588">
    <property type="protein sequence ID" value="KZT23108.1"/>
    <property type="molecule type" value="Genomic_DNA"/>
</dbReference>
<organism evidence="2 3">
    <name type="scientific">Neolentinus lepideus HHB14362 ss-1</name>
    <dbReference type="NCBI Taxonomy" id="1314782"/>
    <lineage>
        <taxon>Eukaryota</taxon>
        <taxon>Fungi</taxon>
        <taxon>Dikarya</taxon>
        <taxon>Basidiomycota</taxon>
        <taxon>Agaricomycotina</taxon>
        <taxon>Agaricomycetes</taxon>
        <taxon>Gloeophyllales</taxon>
        <taxon>Gloeophyllaceae</taxon>
        <taxon>Neolentinus</taxon>
    </lineage>
</organism>
<gene>
    <name evidence="2" type="ORF">NEOLEDRAFT_1035852</name>
</gene>
<accession>A0A165QZN2</accession>